<dbReference type="GO" id="GO:0006285">
    <property type="term" value="P:base-excision repair, AP site formation"/>
    <property type="evidence" value="ECO:0007669"/>
    <property type="project" value="TreeGrafter"/>
</dbReference>
<comment type="caution">
    <text evidence="3">The sequence shown here is derived from an EMBL/GenBank/DDBJ whole genome shotgun (WGS) entry which is preliminary data.</text>
</comment>
<gene>
    <name evidence="3" type="ORF">HNR15_000924</name>
</gene>
<organism evidence="3 4">
    <name type="scientific">Allobranchiibius huperziae</name>
    <dbReference type="NCBI Taxonomy" id="1874116"/>
    <lineage>
        <taxon>Bacteria</taxon>
        <taxon>Bacillati</taxon>
        <taxon>Actinomycetota</taxon>
        <taxon>Actinomycetes</taxon>
        <taxon>Micrococcales</taxon>
        <taxon>Dermacoccaceae</taxon>
        <taxon>Allobranchiibius</taxon>
    </lineage>
</organism>
<dbReference type="PANTHER" id="PTHR43003:SF6">
    <property type="entry name" value="DNA GLYCOSYLASE"/>
    <property type="match status" value="1"/>
</dbReference>
<dbReference type="Gene3D" id="1.10.340.30">
    <property type="entry name" value="Hypothetical protein, domain 2"/>
    <property type="match status" value="1"/>
</dbReference>
<dbReference type="Proteomes" id="UP000571817">
    <property type="component" value="Unassembled WGS sequence"/>
</dbReference>
<keyword evidence="4" id="KW-1185">Reference proteome</keyword>
<dbReference type="GO" id="GO:0032993">
    <property type="term" value="C:protein-DNA complex"/>
    <property type="evidence" value="ECO:0007669"/>
    <property type="project" value="TreeGrafter"/>
</dbReference>
<name>A0A853DGH2_9MICO</name>
<evidence type="ECO:0000256" key="1">
    <source>
        <dbReference type="ARBA" id="ARBA00022763"/>
    </source>
</evidence>
<protein>
    <submittedName>
        <fullName evidence="3">3-methyladenine DNA glycosylase/8-oxoguanine DNA glycosylase</fullName>
    </submittedName>
</protein>
<dbReference type="RefSeq" id="WP_343048420.1">
    <property type="nucleotide sequence ID" value="NZ_JACCFW010000001.1"/>
</dbReference>
<dbReference type="GO" id="GO:0006307">
    <property type="term" value="P:DNA alkylation repair"/>
    <property type="evidence" value="ECO:0007669"/>
    <property type="project" value="TreeGrafter"/>
</dbReference>
<dbReference type="AlphaFoldDB" id="A0A853DGH2"/>
<dbReference type="PANTHER" id="PTHR43003">
    <property type="entry name" value="DNA-3-METHYLADENINE GLYCOSYLASE"/>
    <property type="match status" value="1"/>
</dbReference>
<dbReference type="GO" id="GO:0043916">
    <property type="term" value="F:DNA-7-methylguanine glycosylase activity"/>
    <property type="evidence" value="ECO:0007669"/>
    <property type="project" value="TreeGrafter"/>
</dbReference>
<keyword evidence="2" id="KW-0234">DNA repair</keyword>
<evidence type="ECO:0000256" key="2">
    <source>
        <dbReference type="ARBA" id="ARBA00023204"/>
    </source>
</evidence>
<sequence length="308" mass="33980">MSTAPETARWEPGRPVPVRAILGPLRRGAGDPTWRVHEGALWRGVLTPHGPATVRLWREADGEHADRAHLHAWGPGASWCAAALPDWLGARDDVSAFQVHHDELRDAARRLQHWRVGRTGLVLEALVPAIIEQRVTGKQAFAAYRVLVRRHGTPAPGPGAELGLMCPPDVPGWRRIPSWEWLRAGVDAQRADTVMRVLQVAHRLEELERLPLQTAWRRLGSIPGVGVWTVAETVQRALGDADAVSFGDYHVAADIGWALTGAAVDDVELERLLTPYVGHRYRVQYIVTAGGLTKPRRGSRITLPTHLP</sequence>
<dbReference type="SUPFAM" id="SSF48150">
    <property type="entry name" value="DNA-glycosylase"/>
    <property type="match status" value="1"/>
</dbReference>
<evidence type="ECO:0000313" key="3">
    <source>
        <dbReference type="EMBL" id="NYJ73961.1"/>
    </source>
</evidence>
<dbReference type="EMBL" id="JACCFW010000001">
    <property type="protein sequence ID" value="NYJ73961.1"/>
    <property type="molecule type" value="Genomic_DNA"/>
</dbReference>
<reference evidence="3 4" key="1">
    <citation type="submission" date="2020-07" db="EMBL/GenBank/DDBJ databases">
        <title>Sequencing the genomes of 1000 actinobacteria strains.</title>
        <authorList>
            <person name="Klenk H.-P."/>
        </authorList>
    </citation>
    <scope>NUCLEOTIDE SEQUENCE [LARGE SCALE GENOMIC DNA]</scope>
    <source>
        <strain evidence="3 4">DSM 29531</strain>
    </source>
</reference>
<proteinExistence type="predicted"/>
<dbReference type="InterPro" id="IPR051912">
    <property type="entry name" value="Alkylbase_DNA_Glycosylase/TA"/>
</dbReference>
<dbReference type="GO" id="GO:0032131">
    <property type="term" value="F:alkylated DNA binding"/>
    <property type="evidence" value="ECO:0007669"/>
    <property type="project" value="TreeGrafter"/>
</dbReference>
<dbReference type="InterPro" id="IPR011257">
    <property type="entry name" value="DNA_glycosylase"/>
</dbReference>
<accession>A0A853DGH2</accession>
<dbReference type="GO" id="GO:0008725">
    <property type="term" value="F:DNA-3-methyladenine glycosylase activity"/>
    <property type="evidence" value="ECO:0007669"/>
    <property type="project" value="TreeGrafter"/>
</dbReference>
<dbReference type="GO" id="GO:0005737">
    <property type="term" value="C:cytoplasm"/>
    <property type="evidence" value="ECO:0007669"/>
    <property type="project" value="TreeGrafter"/>
</dbReference>
<keyword evidence="1" id="KW-0227">DNA damage</keyword>
<evidence type="ECO:0000313" key="4">
    <source>
        <dbReference type="Proteomes" id="UP000571817"/>
    </source>
</evidence>